<evidence type="ECO:0000313" key="3">
    <source>
        <dbReference type="Proteomes" id="UP000293142"/>
    </source>
</evidence>
<dbReference type="InterPro" id="IPR050312">
    <property type="entry name" value="IolE/XylAMocC-like"/>
</dbReference>
<evidence type="ECO:0000259" key="1">
    <source>
        <dbReference type="Pfam" id="PF01261"/>
    </source>
</evidence>
<dbReference type="Gene3D" id="3.20.20.150">
    <property type="entry name" value="Divalent-metal-dependent TIM barrel enzymes"/>
    <property type="match status" value="1"/>
</dbReference>
<feature type="domain" description="Xylose isomerase-like TIM barrel" evidence="1">
    <location>
        <begin position="26"/>
        <end position="225"/>
    </location>
</feature>
<dbReference type="PANTHER" id="PTHR12110:SF41">
    <property type="entry name" value="INOSOSE DEHYDRATASE"/>
    <property type="match status" value="1"/>
</dbReference>
<dbReference type="Proteomes" id="UP000293142">
    <property type="component" value="Unassembled WGS sequence"/>
</dbReference>
<dbReference type="PANTHER" id="PTHR12110">
    <property type="entry name" value="HYDROXYPYRUVATE ISOMERASE"/>
    <property type="match status" value="1"/>
</dbReference>
<keyword evidence="2" id="KW-0413">Isomerase</keyword>
<reference evidence="2 3" key="1">
    <citation type="submission" date="2019-02" db="EMBL/GenBank/DDBJ databases">
        <title>Paenibacillus sp. nov., isolated from surface-sterilized tissue of Thalictrum simplex L.</title>
        <authorList>
            <person name="Tuo L."/>
        </authorList>
    </citation>
    <scope>NUCLEOTIDE SEQUENCE [LARGE SCALE GENOMIC DNA]</scope>
    <source>
        <strain evidence="2 3">N2SHLJ1</strain>
    </source>
</reference>
<gene>
    <name evidence="2" type="ORF">EYB31_16965</name>
</gene>
<accession>A0A4Q9DTL1</accession>
<sequence>MLLIAAQLYTLRNFLKTPEDIASTLKRVKEIGYNAVQVSGVGPIDPKTLKELTDQNQLTICATHVPFADLTDNLDQLIEQHKIWDCRYVGLGGLPQEYRTSKEGYSTFAKIATEIGKKLNDAGLQFIYHNHDFEFVKFDGRTGMDILFEESDPQAVHFEIDVYWVQAGGADPAAWVNKVAGRMKVVHLKDMRVTSTRGEQLFAEVGEGNMNFPRILETCVQTGVEWGAVEQDNTYERDPFESLAISLRNLQQLGFGK</sequence>
<organism evidence="2 3">
    <name type="scientific">Paenibacillus thalictri</name>
    <dbReference type="NCBI Taxonomy" id="2527873"/>
    <lineage>
        <taxon>Bacteria</taxon>
        <taxon>Bacillati</taxon>
        <taxon>Bacillota</taxon>
        <taxon>Bacilli</taxon>
        <taxon>Bacillales</taxon>
        <taxon>Paenibacillaceae</taxon>
        <taxon>Paenibacillus</taxon>
    </lineage>
</organism>
<dbReference type="OrthoDB" id="9798407at2"/>
<dbReference type="EMBL" id="SIRE01000011">
    <property type="protein sequence ID" value="TBL77828.1"/>
    <property type="molecule type" value="Genomic_DNA"/>
</dbReference>
<evidence type="ECO:0000313" key="2">
    <source>
        <dbReference type="EMBL" id="TBL77828.1"/>
    </source>
</evidence>
<dbReference type="GO" id="GO:0016853">
    <property type="term" value="F:isomerase activity"/>
    <property type="evidence" value="ECO:0007669"/>
    <property type="project" value="UniProtKB-KW"/>
</dbReference>
<dbReference type="AlphaFoldDB" id="A0A4Q9DTL1"/>
<protein>
    <submittedName>
        <fullName evidence="2">Sugar phosphate isomerase/epimerase</fullName>
    </submittedName>
</protein>
<name>A0A4Q9DTL1_9BACL</name>
<dbReference type="InterPro" id="IPR013022">
    <property type="entry name" value="Xyl_isomerase-like_TIM-brl"/>
</dbReference>
<dbReference type="InterPro" id="IPR036237">
    <property type="entry name" value="Xyl_isomerase-like_sf"/>
</dbReference>
<dbReference type="SUPFAM" id="SSF51658">
    <property type="entry name" value="Xylose isomerase-like"/>
    <property type="match status" value="1"/>
</dbReference>
<dbReference type="Pfam" id="PF01261">
    <property type="entry name" value="AP_endonuc_2"/>
    <property type="match status" value="1"/>
</dbReference>
<comment type="caution">
    <text evidence="2">The sequence shown here is derived from an EMBL/GenBank/DDBJ whole genome shotgun (WGS) entry which is preliminary data.</text>
</comment>
<proteinExistence type="predicted"/>
<keyword evidence="3" id="KW-1185">Reference proteome</keyword>